<dbReference type="NCBIfam" id="TIGR02035">
    <property type="entry name" value="D_Ser_am_lyase"/>
    <property type="match status" value="1"/>
</dbReference>
<dbReference type="InterPro" id="IPR001926">
    <property type="entry name" value="TrpB-like_PALP"/>
</dbReference>
<evidence type="ECO:0000256" key="4">
    <source>
        <dbReference type="HAMAP-Rule" id="MF_01030"/>
    </source>
</evidence>
<accession>A0ABY5GQ00</accession>
<proteinExistence type="inferred from homology"/>
<dbReference type="NCBIfam" id="NF002823">
    <property type="entry name" value="PRK02991.1"/>
    <property type="match status" value="1"/>
</dbReference>
<keyword evidence="3 4" id="KW-0456">Lyase</keyword>
<dbReference type="PANTHER" id="PTHR48078:SF9">
    <property type="entry name" value="D-SERINE DEHYDRATASE"/>
    <property type="match status" value="1"/>
</dbReference>
<comment type="similarity">
    <text evidence="4">Belongs to the serine/threonine dehydratase family. DsdA subfamily.</text>
</comment>
<evidence type="ECO:0000256" key="1">
    <source>
        <dbReference type="ARBA" id="ARBA00001933"/>
    </source>
</evidence>
<organism evidence="6 7">
    <name type="scientific">Amphritea atlantica</name>
    <dbReference type="NCBI Taxonomy" id="355243"/>
    <lineage>
        <taxon>Bacteria</taxon>
        <taxon>Pseudomonadati</taxon>
        <taxon>Pseudomonadota</taxon>
        <taxon>Gammaproteobacteria</taxon>
        <taxon>Oceanospirillales</taxon>
        <taxon>Oceanospirillaceae</taxon>
        <taxon>Amphritea</taxon>
    </lineage>
</organism>
<evidence type="ECO:0000256" key="2">
    <source>
        <dbReference type="ARBA" id="ARBA00022898"/>
    </source>
</evidence>
<keyword evidence="7" id="KW-1185">Reference proteome</keyword>
<dbReference type="GO" id="GO:0008721">
    <property type="term" value="F:D-serine ammonia-lyase activity"/>
    <property type="evidence" value="ECO:0007669"/>
    <property type="project" value="UniProtKB-EC"/>
</dbReference>
<dbReference type="EC" id="4.3.1.18" evidence="4"/>
<evidence type="ECO:0000313" key="6">
    <source>
        <dbReference type="EMBL" id="UTW02053.1"/>
    </source>
</evidence>
<evidence type="ECO:0000256" key="3">
    <source>
        <dbReference type="ARBA" id="ARBA00023239"/>
    </source>
</evidence>
<evidence type="ECO:0000259" key="5">
    <source>
        <dbReference type="Pfam" id="PF00291"/>
    </source>
</evidence>
<dbReference type="InterPro" id="IPR011780">
    <property type="entry name" value="D_Ser_am_lyase"/>
</dbReference>
<dbReference type="Pfam" id="PF00291">
    <property type="entry name" value="PALP"/>
    <property type="match status" value="1"/>
</dbReference>
<dbReference type="InterPro" id="IPR050147">
    <property type="entry name" value="Ser/Thr_Dehydratase"/>
</dbReference>
<evidence type="ECO:0000313" key="7">
    <source>
        <dbReference type="Proteomes" id="UP001059950"/>
    </source>
</evidence>
<keyword evidence="2 4" id="KW-0663">Pyridoxal phosphate</keyword>
<sequence length="440" mass="47932">MGHIIDTPLGQTLRAGKPTLWLNPEFKADKALQSSELSLTDIHQADQRLRRCAALLQQLFPELISSNGLIESELLSANNLQQLHYPDLSGKLMIKGDHALPVAGSIKARGGIHEVLCHAEQLALEHGIISSYDDNYLKLLSEDAQALFNRHEIAVSSTGNLGLSIGIISAALGFRSVVHMSVEAKQWKKQRLRDRGVTVVEHSDDYSAAVAAGRAASNADPVSYFVDDENSPRLFLGYAVAALRLQQQLIEQQIPVDAEHPLFVYIPCGVGGAPGGINFGLKQIFGAHVHCFFAEPVQAPCVLIGMQADDKQHPESVYQVGLRVDTEADGLAVSMASGWVCSVIENMLSGIFTVTDEELFRNLFRLCQSEGIEVEPSAAAGLSGPVWLTGTEPGKAYQQQQRLEPLMHNATHLLWTTGGLFVPAEEMQKFQQRGSQLSAR</sequence>
<dbReference type="SUPFAM" id="SSF53686">
    <property type="entry name" value="Tryptophan synthase beta subunit-like PLP-dependent enzymes"/>
    <property type="match status" value="1"/>
</dbReference>
<dbReference type="PANTHER" id="PTHR48078">
    <property type="entry name" value="THREONINE DEHYDRATASE, MITOCHONDRIAL-RELATED"/>
    <property type="match status" value="1"/>
</dbReference>
<dbReference type="HAMAP" id="MF_01030">
    <property type="entry name" value="D_Ser_dehydrat"/>
    <property type="match status" value="1"/>
</dbReference>
<gene>
    <name evidence="4" type="primary">dsdA</name>
    <name evidence="6" type="ORF">KDX31_11855</name>
</gene>
<feature type="modified residue" description="N6-(pyridoxal phosphate)lysine" evidence="4">
    <location>
        <position position="107"/>
    </location>
</feature>
<dbReference type="Proteomes" id="UP001059950">
    <property type="component" value="Chromosome"/>
</dbReference>
<protein>
    <recommendedName>
        <fullName evidence="4">Probable D-serine dehydratase</fullName>
        <ecNumber evidence="4">4.3.1.18</ecNumber>
    </recommendedName>
    <alternativeName>
        <fullName evidence="4">D-serine deaminase</fullName>
        <shortName evidence="4">DSD</shortName>
    </alternativeName>
</protein>
<comment type="cofactor">
    <cofactor evidence="1 4">
        <name>pyridoxal 5'-phosphate</name>
        <dbReference type="ChEBI" id="CHEBI:597326"/>
    </cofactor>
</comment>
<dbReference type="EMBL" id="CP073344">
    <property type="protein sequence ID" value="UTW02053.1"/>
    <property type="molecule type" value="Genomic_DNA"/>
</dbReference>
<dbReference type="InterPro" id="IPR036052">
    <property type="entry name" value="TrpB-like_PALP_sf"/>
</dbReference>
<name>A0ABY5GQ00_9GAMM</name>
<feature type="domain" description="Tryptophan synthase beta chain-like PALP" evidence="5">
    <location>
        <begin position="76"/>
        <end position="384"/>
    </location>
</feature>
<reference evidence="6" key="1">
    <citation type="submission" date="2021-04" db="EMBL/GenBank/DDBJ databases">
        <title>Oceanospirillales bacteria with DddD are important DMSP degraders in coastal seawater.</title>
        <authorList>
            <person name="Liu J."/>
        </authorList>
    </citation>
    <scope>NUCLEOTIDE SEQUENCE</scope>
    <source>
        <strain evidence="6">GY6</strain>
    </source>
</reference>
<dbReference type="Gene3D" id="3.40.50.1100">
    <property type="match status" value="2"/>
</dbReference>
<comment type="catalytic activity">
    <reaction evidence="4">
        <text>D-serine = pyruvate + NH4(+)</text>
        <dbReference type="Rhea" id="RHEA:13977"/>
        <dbReference type="ChEBI" id="CHEBI:15361"/>
        <dbReference type="ChEBI" id="CHEBI:28938"/>
        <dbReference type="ChEBI" id="CHEBI:35247"/>
        <dbReference type="EC" id="4.3.1.18"/>
    </reaction>
</comment>